<protein>
    <submittedName>
        <fullName evidence="1">Uncharacterized protein</fullName>
    </submittedName>
</protein>
<evidence type="ECO:0000313" key="1">
    <source>
        <dbReference type="EMBL" id="GAI53012.1"/>
    </source>
</evidence>
<comment type="caution">
    <text evidence="1">The sequence shown here is derived from an EMBL/GenBank/DDBJ whole genome shotgun (WGS) entry which is preliminary data.</text>
</comment>
<name>X1P9P4_9ZZZZ</name>
<gene>
    <name evidence="1" type="ORF">S06H3_64409</name>
</gene>
<dbReference type="AlphaFoldDB" id="X1P9P4"/>
<accession>X1P9P4</accession>
<dbReference type="EMBL" id="BARV01043013">
    <property type="protein sequence ID" value="GAI53012.1"/>
    <property type="molecule type" value="Genomic_DNA"/>
</dbReference>
<organism evidence="1">
    <name type="scientific">marine sediment metagenome</name>
    <dbReference type="NCBI Taxonomy" id="412755"/>
    <lineage>
        <taxon>unclassified sequences</taxon>
        <taxon>metagenomes</taxon>
        <taxon>ecological metagenomes</taxon>
    </lineage>
</organism>
<proteinExistence type="predicted"/>
<reference evidence="1" key="1">
    <citation type="journal article" date="2014" name="Front. Microbiol.">
        <title>High frequency of phylogenetically diverse reductive dehalogenase-homologous genes in deep subseafloor sedimentary metagenomes.</title>
        <authorList>
            <person name="Kawai M."/>
            <person name="Futagami T."/>
            <person name="Toyoda A."/>
            <person name="Takaki Y."/>
            <person name="Nishi S."/>
            <person name="Hori S."/>
            <person name="Arai W."/>
            <person name="Tsubouchi T."/>
            <person name="Morono Y."/>
            <person name="Uchiyama I."/>
            <person name="Ito T."/>
            <person name="Fujiyama A."/>
            <person name="Inagaki F."/>
            <person name="Takami H."/>
        </authorList>
    </citation>
    <scope>NUCLEOTIDE SEQUENCE</scope>
    <source>
        <strain evidence="1">Expedition CK06-06</strain>
    </source>
</reference>
<sequence length="40" mass="4412">SEWTLSTEGQLLNTLDQLQTYEHIPEGATGYYSPATLLGL</sequence>
<feature type="non-terminal residue" evidence="1">
    <location>
        <position position="1"/>
    </location>
</feature>